<evidence type="ECO:0000313" key="4">
    <source>
        <dbReference type="Proteomes" id="UP001497482"/>
    </source>
</evidence>
<evidence type="ECO:0000256" key="1">
    <source>
        <dbReference type="SAM" id="Phobius"/>
    </source>
</evidence>
<proteinExistence type="predicted"/>
<keyword evidence="4" id="KW-1185">Reference proteome</keyword>
<feature type="transmembrane region" description="Helical" evidence="1">
    <location>
        <begin position="64"/>
        <end position="86"/>
    </location>
</feature>
<feature type="chain" id="PRO_5044010670" evidence="2">
    <location>
        <begin position="17"/>
        <end position="153"/>
    </location>
</feature>
<organism evidence="3 4">
    <name type="scientific">Knipowitschia caucasica</name>
    <name type="common">Caucasian dwarf goby</name>
    <name type="synonym">Pomatoschistus caucasicus</name>
    <dbReference type="NCBI Taxonomy" id="637954"/>
    <lineage>
        <taxon>Eukaryota</taxon>
        <taxon>Metazoa</taxon>
        <taxon>Chordata</taxon>
        <taxon>Craniata</taxon>
        <taxon>Vertebrata</taxon>
        <taxon>Euteleostomi</taxon>
        <taxon>Actinopterygii</taxon>
        <taxon>Neopterygii</taxon>
        <taxon>Teleostei</taxon>
        <taxon>Neoteleostei</taxon>
        <taxon>Acanthomorphata</taxon>
        <taxon>Gobiaria</taxon>
        <taxon>Gobiiformes</taxon>
        <taxon>Gobioidei</taxon>
        <taxon>Gobiidae</taxon>
        <taxon>Gobiinae</taxon>
        <taxon>Knipowitschia</taxon>
    </lineage>
</organism>
<accession>A0AAV2LHH6</accession>
<dbReference type="AlphaFoldDB" id="A0AAV2LHH6"/>
<keyword evidence="1" id="KW-1133">Transmembrane helix</keyword>
<dbReference type="EMBL" id="OZ035825">
    <property type="protein sequence ID" value="CAL1601817.1"/>
    <property type="molecule type" value="Genomic_DNA"/>
</dbReference>
<sequence>MKIFLVLVSFFVSGSPAPHGPVSSPPTVQSATLSQVDLAFSTLPTLQPTSESHKESAKSLTDTIIVIIVSVSLALLVCAIIPLIFYGHWRSSGEESIHNNAGGNTYVAEYIDEHTDIPLVQSSVALQTDLETEAPDLANYASTYQALDPQSLD</sequence>
<keyword evidence="1" id="KW-0812">Transmembrane</keyword>
<evidence type="ECO:0000256" key="2">
    <source>
        <dbReference type="SAM" id="SignalP"/>
    </source>
</evidence>
<keyword evidence="2" id="KW-0732">Signal</keyword>
<reference evidence="3 4" key="1">
    <citation type="submission" date="2024-04" db="EMBL/GenBank/DDBJ databases">
        <authorList>
            <person name="Waldvogel A.-M."/>
            <person name="Schoenle A."/>
        </authorList>
    </citation>
    <scope>NUCLEOTIDE SEQUENCE [LARGE SCALE GENOMIC DNA]</scope>
</reference>
<keyword evidence="1" id="KW-0472">Membrane</keyword>
<protein>
    <submittedName>
        <fullName evidence="3">Uncharacterized protein</fullName>
    </submittedName>
</protein>
<feature type="signal peptide" evidence="2">
    <location>
        <begin position="1"/>
        <end position="16"/>
    </location>
</feature>
<gene>
    <name evidence="3" type="ORF">KC01_LOCUS29698</name>
</gene>
<evidence type="ECO:0000313" key="3">
    <source>
        <dbReference type="EMBL" id="CAL1601817.1"/>
    </source>
</evidence>
<name>A0AAV2LHH6_KNICA</name>
<dbReference type="Proteomes" id="UP001497482">
    <property type="component" value="Chromosome 3"/>
</dbReference>